<keyword evidence="7 8" id="KW-0573">Peptidoglycan synthesis</keyword>
<evidence type="ECO:0000256" key="2">
    <source>
        <dbReference type="ARBA" id="ARBA00004752"/>
    </source>
</evidence>
<keyword evidence="7 8" id="KW-0131">Cell cycle</keyword>
<dbReference type="Proteomes" id="UP000034071">
    <property type="component" value="Chromosome"/>
</dbReference>
<proteinExistence type="inferred from homology"/>
<keyword evidence="7 8" id="KW-0132">Cell division</keyword>
<dbReference type="Pfam" id="PF21799">
    <property type="entry name" value="MurD-like_N"/>
    <property type="match status" value="1"/>
</dbReference>
<dbReference type="InterPro" id="IPR013221">
    <property type="entry name" value="Mur_ligase_cen"/>
</dbReference>
<dbReference type="SUPFAM" id="SSF53244">
    <property type="entry name" value="MurD-like peptide ligases, peptide-binding domain"/>
    <property type="match status" value="1"/>
</dbReference>
<dbReference type="UniPathway" id="UPA00219"/>
<evidence type="ECO:0000256" key="7">
    <source>
        <dbReference type="HAMAP-Rule" id="MF_00639"/>
    </source>
</evidence>
<dbReference type="GO" id="GO:0009252">
    <property type="term" value="P:peptidoglycan biosynthetic process"/>
    <property type="evidence" value="ECO:0007669"/>
    <property type="project" value="UniProtKB-UniRule"/>
</dbReference>
<keyword evidence="7 8" id="KW-0961">Cell wall biogenesis/degradation</keyword>
<comment type="function">
    <text evidence="7 8">Cell wall formation. Catalyzes the addition of glutamate to the nucleotide precursor UDP-N-acetylmuramoyl-L-alanine (UMA).</text>
</comment>
<dbReference type="PATRIC" id="fig|914150.5.peg.1721"/>
<dbReference type="Gene3D" id="3.40.1190.10">
    <property type="entry name" value="Mur-like, catalytic domain"/>
    <property type="match status" value="1"/>
</dbReference>
<dbReference type="Gene3D" id="3.90.190.20">
    <property type="entry name" value="Mur ligase, C-terminal domain"/>
    <property type="match status" value="1"/>
</dbReference>
<evidence type="ECO:0000256" key="8">
    <source>
        <dbReference type="RuleBase" id="RU003664"/>
    </source>
</evidence>
<dbReference type="GO" id="GO:0051301">
    <property type="term" value="P:cell division"/>
    <property type="evidence" value="ECO:0007669"/>
    <property type="project" value="UniProtKB-KW"/>
</dbReference>
<feature type="domain" description="Mur ligase central" evidence="10">
    <location>
        <begin position="112"/>
        <end position="280"/>
    </location>
</feature>
<protein>
    <recommendedName>
        <fullName evidence="7 8">UDP-N-acetylmuramoylalanine--D-glutamate ligase</fullName>
        <ecNumber evidence="7 8">6.3.2.9</ecNumber>
    </recommendedName>
    <alternativeName>
        <fullName evidence="7">D-glutamic acid-adding enzyme</fullName>
    </alternativeName>
    <alternativeName>
        <fullName evidence="7">UDP-N-acetylmuramoyl-L-alanyl-D-glutamate synthetase</fullName>
    </alternativeName>
</protein>
<gene>
    <name evidence="7" type="primary">murD</name>
    <name evidence="11" type="ORF">TQ33_1700</name>
</gene>
<dbReference type="PANTHER" id="PTHR43692">
    <property type="entry name" value="UDP-N-ACETYLMURAMOYLALANINE--D-GLUTAMATE LIGASE"/>
    <property type="match status" value="1"/>
</dbReference>
<evidence type="ECO:0000256" key="4">
    <source>
        <dbReference type="ARBA" id="ARBA00022598"/>
    </source>
</evidence>
<dbReference type="Pfam" id="PF08245">
    <property type="entry name" value="Mur_ligase_M"/>
    <property type="match status" value="1"/>
</dbReference>
<dbReference type="GO" id="GO:0005737">
    <property type="term" value="C:cytoplasm"/>
    <property type="evidence" value="ECO:0007669"/>
    <property type="project" value="UniProtKB-SubCell"/>
</dbReference>
<accession>A0A0F6TS32</accession>
<organism evidence="11 12">
    <name type="scientific">Kangiella geojedonensis</name>
    <dbReference type="NCBI Taxonomy" id="914150"/>
    <lineage>
        <taxon>Bacteria</taxon>
        <taxon>Pseudomonadati</taxon>
        <taxon>Pseudomonadota</taxon>
        <taxon>Gammaproteobacteria</taxon>
        <taxon>Kangiellales</taxon>
        <taxon>Kangiellaceae</taxon>
        <taxon>Kangiella</taxon>
    </lineage>
</organism>
<evidence type="ECO:0000256" key="1">
    <source>
        <dbReference type="ARBA" id="ARBA00004496"/>
    </source>
</evidence>
<dbReference type="EMBL" id="CP010975">
    <property type="protein sequence ID" value="AKE52642.1"/>
    <property type="molecule type" value="Genomic_DNA"/>
</dbReference>
<keyword evidence="4 7" id="KW-0436">Ligase</keyword>
<dbReference type="InterPro" id="IPR036615">
    <property type="entry name" value="Mur_ligase_C_dom_sf"/>
</dbReference>
<dbReference type="HAMAP" id="MF_00639">
    <property type="entry name" value="MurD"/>
    <property type="match status" value="1"/>
</dbReference>
<comment type="subcellular location">
    <subcellularLocation>
        <location evidence="1 7 8">Cytoplasm</location>
    </subcellularLocation>
</comment>
<name>A0A0F6TS32_9GAMM</name>
<keyword evidence="12" id="KW-1185">Reference proteome</keyword>
<dbReference type="AlphaFoldDB" id="A0A0F6TS32"/>
<dbReference type="Pfam" id="PF02875">
    <property type="entry name" value="Mur_ligase_C"/>
    <property type="match status" value="1"/>
</dbReference>
<dbReference type="PANTHER" id="PTHR43692:SF1">
    <property type="entry name" value="UDP-N-ACETYLMURAMOYLALANINE--D-GLUTAMATE LIGASE"/>
    <property type="match status" value="1"/>
</dbReference>
<comment type="similarity">
    <text evidence="7">Belongs to the MurCDEF family.</text>
</comment>
<dbReference type="EC" id="6.3.2.9" evidence="7 8"/>
<dbReference type="STRING" id="914150.TQ33_1700"/>
<reference evidence="11 12" key="1">
    <citation type="submission" date="2015-02" db="EMBL/GenBank/DDBJ databases">
        <title>Complete genome sequence of Kangiella geojedonensis strain YCS-5T.</title>
        <authorList>
            <person name="Kim K.M."/>
        </authorList>
    </citation>
    <scope>NUCLEOTIDE SEQUENCE [LARGE SCALE GENOMIC DNA]</scope>
    <source>
        <strain evidence="11 12">YCS-5</strain>
    </source>
</reference>
<comment type="pathway">
    <text evidence="2 7 8">Cell wall biogenesis; peptidoglycan biosynthesis.</text>
</comment>
<dbReference type="InterPro" id="IPR036565">
    <property type="entry name" value="Mur-like_cat_sf"/>
</dbReference>
<evidence type="ECO:0000259" key="9">
    <source>
        <dbReference type="Pfam" id="PF02875"/>
    </source>
</evidence>
<dbReference type="InterPro" id="IPR005762">
    <property type="entry name" value="MurD"/>
</dbReference>
<dbReference type="InterPro" id="IPR004101">
    <property type="entry name" value="Mur_ligase_C"/>
</dbReference>
<dbReference type="GO" id="GO:0008764">
    <property type="term" value="F:UDP-N-acetylmuramoylalanine-D-glutamate ligase activity"/>
    <property type="evidence" value="ECO:0007669"/>
    <property type="project" value="UniProtKB-UniRule"/>
</dbReference>
<sequence length="441" mass="47160">MQINALEQKNRLILGLGETGLSVARYLSKNNQSFKVMDTREQAPGSDELAKLDAEALIPWNGEQMLGYEQLVVSPGIAVTQPDIAKAQDYGVEIAGDIELFAQANQLPVIAITGSNGKSTVTELVGTLLEASGLKALVGGNIGVPALDLLVESSDEAVVVLELSSFQLETTYSLKPTAATILNISEDHLDRYVDYKAYVEAKQRIFDHAEVIIENSEDELTQPSDTNANRLSFGFSAHSDWQVDVKAGVLRRAEREVLSLNELTLQGAHNALNVAAAFALLEATGVVINEAVINSAKSYRGMPHRSQLVAVKGDVTYINDSKATNVGATVAAINSFAPKFGKKIILIAGGDAKGADLSSLQETIKTHTKKVICFGKDGGTIAGLDPHKSIIVSSLEEAVEQAVASSDAGDCVLLSPACASWDMFKNYIERGEQFEQLVEAL</sequence>
<evidence type="ECO:0000259" key="10">
    <source>
        <dbReference type="Pfam" id="PF08245"/>
    </source>
</evidence>
<feature type="binding site" evidence="7">
    <location>
        <begin position="114"/>
        <end position="120"/>
    </location>
    <ligand>
        <name>ATP</name>
        <dbReference type="ChEBI" id="CHEBI:30616"/>
    </ligand>
</feature>
<dbReference type="HOGENOM" id="CLU_032540_1_0_6"/>
<evidence type="ECO:0000256" key="6">
    <source>
        <dbReference type="ARBA" id="ARBA00022840"/>
    </source>
</evidence>
<dbReference type="GO" id="GO:0071555">
    <property type="term" value="P:cell wall organization"/>
    <property type="evidence" value="ECO:0007669"/>
    <property type="project" value="UniProtKB-KW"/>
</dbReference>
<evidence type="ECO:0000256" key="3">
    <source>
        <dbReference type="ARBA" id="ARBA00022490"/>
    </source>
</evidence>
<keyword evidence="5 7" id="KW-0547">Nucleotide-binding</keyword>
<evidence type="ECO:0000313" key="12">
    <source>
        <dbReference type="Proteomes" id="UP000034071"/>
    </source>
</evidence>
<evidence type="ECO:0000313" key="11">
    <source>
        <dbReference type="EMBL" id="AKE52642.1"/>
    </source>
</evidence>
<dbReference type="SUPFAM" id="SSF51984">
    <property type="entry name" value="MurCD N-terminal domain"/>
    <property type="match status" value="1"/>
</dbReference>
<evidence type="ECO:0000256" key="5">
    <source>
        <dbReference type="ARBA" id="ARBA00022741"/>
    </source>
</evidence>
<comment type="catalytic activity">
    <reaction evidence="7 8">
        <text>UDP-N-acetyl-alpha-D-muramoyl-L-alanine + D-glutamate + ATP = UDP-N-acetyl-alpha-D-muramoyl-L-alanyl-D-glutamate + ADP + phosphate + H(+)</text>
        <dbReference type="Rhea" id="RHEA:16429"/>
        <dbReference type="ChEBI" id="CHEBI:15378"/>
        <dbReference type="ChEBI" id="CHEBI:29986"/>
        <dbReference type="ChEBI" id="CHEBI:30616"/>
        <dbReference type="ChEBI" id="CHEBI:43474"/>
        <dbReference type="ChEBI" id="CHEBI:83898"/>
        <dbReference type="ChEBI" id="CHEBI:83900"/>
        <dbReference type="ChEBI" id="CHEBI:456216"/>
        <dbReference type="EC" id="6.3.2.9"/>
    </reaction>
</comment>
<feature type="domain" description="Mur ligase C-terminal" evidence="9">
    <location>
        <begin position="304"/>
        <end position="418"/>
    </location>
</feature>
<dbReference type="RefSeq" id="WP_046561688.1">
    <property type="nucleotide sequence ID" value="NZ_CP010975.1"/>
</dbReference>
<dbReference type="OrthoDB" id="9809796at2"/>
<keyword evidence="7 8" id="KW-0133">Cell shape</keyword>
<dbReference type="Gene3D" id="3.40.50.720">
    <property type="entry name" value="NAD(P)-binding Rossmann-like Domain"/>
    <property type="match status" value="1"/>
</dbReference>
<dbReference type="NCBIfam" id="TIGR01087">
    <property type="entry name" value="murD"/>
    <property type="match status" value="1"/>
</dbReference>
<keyword evidence="3 7" id="KW-0963">Cytoplasm</keyword>
<dbReference type="GO" id="GO:0008360">
    <property type="term" value="P:regulation of cell shape"/>
    <property type="evidence" value="ECO:0007669"/>
    <property type="project" value="UniProtKB-KW"/>
</dbReference>
<dbReference type="GO" id="GO:0005524">
    <property type="term" value="F:ATP binding"/>
    <property type="evidence" value="ECO:0007669"/>
    <property type="project" value="UniProtKB-UniRule"/>
</dbReference>
<keyword evidence="6 7" id="KW-0067">ATP-binding</keyword>
<dbReference type="KEGG" id="kge:TQ33_1700"/>
<dbReference type="SUPFAM" id="SSF53623">
    <property type="entry name" value="MurD-like peptide ligases, catalytic domain"/>
    <property type="match status" value="1"/>
</dbReference>